<dbReference type="GO" id="GO:0009289">
    <property type="term" value="C:pilus"/>
    <property type="evidence" value="ECO:0007669"/>
    <property type="project" value="UniProtKB-SubCell"/>
</dbReference>
<dbReference type="PANTHER" id="PTHR33420:SF3">
    <property type="entry name" value="FIMBRIAL SUBUNIT ELFA"/>
    <property type="match status" value="1"/>
</dbReference>
<feature type="chain" id="PRO_5025340313" evidence="5">
    <location>
        <begin position="29"/>
        <end position="203"/>
    </location>
</feature>
<organism evidence="7 8">
    <name type="scientific">Salmonella enterica subsp. salamae</name>
    <dbReference type="NCBI Taxonomy" id="59202"/>
    <lineage>
        <taxon>Bacteria</taxon>
        <taxon>Pseudomonadati</taxon>
        <taxon>Pseudomonadota</taxon>
        <taxon>Gammaproteobacteria</taxon>
        <taxon>Enterobacterales</taxon>
        <taxon>Enterobacteriaceae</taxon>
        <taxon>Salmonella</taxon>
    </lineage>
</organism>
<dbReference type="InterPro" id="IPR050263">
    <property type="entry name" value="Bact_Fimbrial_Adh_Pro"/>
</dbReference>
<accession>A0A6D2GC55</accession>
<dbReference type="NCBIfam" id="NF011834">
    <property type="entry name" value="PRK15306.1"/>
    <property type="match status" value="1"/>
</dbReference>
<dbReference type="InterPro" id="IPR000259">
    <property type="entry name" value="Adhesion_dom_fimbrial"/>
</dbReference>
<dbReference type="Proteomes" id="UP000267858">
    <property type="component" value="Chromosome"/>
</dbReference>
<protein>
    <submittedName>
        <fullName evidence="7">Fimbrial protein</fullName>
    </submittedName>
</protein>
<dbReference type="Gene3D" id="2.60.40.1090">
    <property type="entry name" value="Fimbrial-type adhesion domain"/>
    <property type="match status" value="1"/>
</dbReference>
<feature type="signal peptide" evidence="5">
    <location>
        <begin position="1"/>
        <end position="28"/>
    </location>
</feature>
<evidence type="ECO:0000256" key="5">
    <source>
        <dbReference type="SAM" id="SignalP"/>
    </source>
</evidence>
<feature type="domain" description="Fimbrial-type adhesion" evidence="6">
    <location>
        <begin position="70"/>
        <end position="202"/>
    </location>
</feature>
<keyword evidence="4" id="KW-0281">Fimbrium</keyword>
<sequence>MRVNMKKNLFSLPVAALIAMASSGTALAAGSTNLDVNFTATVNETTCNMKLSGGTGSDTDQTLKIGPDTGVRIEDFGTSTNRAGNAGAQGNFKIMIVECPPTLASLKTTISGTASNLLKASISNSIKKENGGADYSSVSIARASKPTELFLINSTNDAERLVWTKDEIKAGEVPLVAVLQATKDGGVTAGAFEATATFEFSYE</sequence>
<evidence type="ECO:0000256" key="4">
    <source>
        <dbReference type="ARBA" id="ARBA00023263"/>
    </source>
</evidence>
<comment type="subcellular location">
    <subcellularLocation>
        <location evidence="1">Fimbrium</location>
    </subcellularLocation>
</comment>
<name>A0A6D2GC55_SALER</name>
<dbReference type="EMBL" id="LR134141">
    <property type="protein sequence ID" value="VEA06170.1"/>
    <property type="molecule type" value="Genomic_DNA"/>
</dbReference>
<evidence type="ECO:0000313" key="8">
    <source>
        <dbReference type="Proteomes" id="UP000267858"/>
    </source>
</evidence>
<gene>
    <name evidence="7" type="ORF">NCTC5773_04099</name>
</gene>
<evidence type="ECO:0000259" key="6">
    <source>
        <dbReference type="Pfam" id="PF00419"/>
    </source>
</evidence>
<evidence type="ECO:0000256" key="3">
    <source>
        <dbReference type="ARBA" id="ARBA00022729"/>
    </source>
</evidence>
<dbReference type="GO" id="GO:0043709">
    <property type="term" value="P:cell adhesion involved in single-species biofilm formation"/>
    <property type="evidence" value="ECO:0007669"/>
    <property type="project" value="TreeGrafter"/>
</dbReference>
<reference evidence="7 8" key="1">
    <citation type="submission" date="2018-12" db="EMBL/GenBank/DDBJ databases">
        <authorList>
            <consortium name="Pathogen Informatics"/>
        </authorList>
    </citation>
    <scope>NUCLEOTIDE SEQUENCE [LARGE SCALE GENOMIC DNA]</scope>
    <source>
        <strain evidence="7 8">NCTC5773</strain>
    </source>
</reference>
<proteinExistence type="inferred from homology"/>
<dbReference type="InterPro" id="IPR008966">
    <property type="entry name" value="Adhesion_dom_sf"/>
</dbReference>
<evidence type="ECO:0000313" key="7">
    <source>
        <dbReference type="EMBL" id="VEA06170.1"/>
    </source>
</evidence>
<evidence type="ECO:0000256" key="2">
    <source>
        <dbReference type="ARBA" id="ARBA00006671"/>
    </source>
</evidence>
<comment type="similarity">
    <text evidence="2">Belongs to the fimbrial protein family.</text>
</comment>
<dbReference type="Pfam" id="PF00419">
    <property type="entry name" value="Fimbrial"/>
    <property type="match status" value="1"/>
</dbReference>
<dbReference type="AlphaFoldDB" id="A0A6D2GC55"/>
<dbReference type="PANTHER" id="PTHR33420">
    <property type="entry name" value="FIMBRIAL SUBUNIT ELFA-RELATED"/>
    <property type="match status" value="1"/>
</dbReference>
<dbReference type="SUPFAM" id="SSF49401">
    <property type="entry name" value="Bacterial adhesins"/>
    <property type="match status" value="1"/>
</dbReference>
<keyword evidence="3 5" id="KW-0732">Signal</keyword>
<dbReference type="InterPro" id="IPR036937">
    <property type="entry name" value="Adhesion_dom_fimbrial_sf"/>
</dbReference>
<evidence type="ECO:0000256" key="1">
    <source>
        <dbReference type="ARBA" id="ARBA00004561"/>
    </source>
</evidence>